<evidence type="ECO:0000256" key="2">
    <source>
        <dbReference type="ARBA" id="ARBA00005656"/>
    </source>
</evidence>
<dbReference type="Proteomes" id="UP000289326">
    <property type="component" value="Chromosome"/>
</dbReference>
<dbReference type="InterPro" id="IPR012147">
    <property type="entry name" value="P_Ac_Bu_trans"/>
</dbReference>
<dbReference type="NCBIfam" id="NF007233">
    <property type="entry name" value="PRK09653.1"/>
    <property type="match status" value="1"/>
</dbReference>
<dbReference type="OrthoDB" id="9805787at2"/>
<evidence type="ECO:0000256" key="1">
    <source>
        <dbReference type="ARBA" id="ARBA00000705"/>
    </source>
</evidence>
<dbReference type="InterPro" id="IPR042113">
    <property type="entry name" value="P_AcTrfase_dom1"/>
</dbReference>
<dbReference type="EMBL" id="CP034841">
    <property type="protein sequence ID" value="QBF34556.1"/>
    <property type="molecule type" value="Genomic_DNA"/>
</dbReference>
<dbReference type="PANTHER" id="PTHR43356:SF3">
    <property type="entry name" value="PHOSPHATE ACETYLTRANSFERASE"/>
    <property type="match status" value="1"/>
</dbReference>
<reference evidence="6 7" key="1">
    <citation type="submission" date="2019-01" db="EMBL/GenBank/DDBJ databases">
        <title>Complete sequence and annotation of the Mycoplasma phocirhinis strain 852T genome.</title>
        <authorList>
            <person name="Frasca S.Jr."/>
            <person name="Kutish G.F."/>
            <person name="Castellanos Gell J."/>
            <person name="Michaels D.L."/>
            <person name="Brown D.R."/>
        </authorList>
    </citation>
    <scope>NUCLEOTIDE SEQUENCE [LARGE SCALE GENOMIC DNA]</scope>
    <source>
        <strain evidence="6 7">852</strain>
    </source>
</reference>
<comment type="catalytic activity">
    <reaction evidence="1">
        <text>acetyl-CoA + phosphate = acetyl phosphate + CoA</text>
        <dbReference type="Rhea" id="RHEA:19521"/>
        <dbReference type="ChEBI" id="CHEBI:22191"/>
        <dbReference type="ChEBI" id="CHEBI:43474"/>
        <dbReference type="ChEBI" id="CHEBI:57287"/>
        <dbReference type="ChEBI" id="CHEBI:57288"/>
        <dbReference type="EC" id="2.3.1.8"/>
    </reaction>
</comment>
<gene>
    <name evidence="6" type="ORF">EG856_01275</name>
</gene>
<dbReference type="KEGG" id="mphi:EG856_01275"/>
<keyword evidence="3" id="KW-0808">Transferase</keyword>
<sequence>MKFTDLIQSNIAQIKQKKRIVLVDGDDQRAIEAAKILEQYKNLEVILLLEKEQNIETNATLLNMNKDEAKKLQFAQMLFQQREAAAKAKGKENKDTLESIQKAMQQRPFYAMMMLETGEVDGVVGGLIYSTADMLKAAFKVIGPSKGIKTISSVMIMHKDENTLFFSDISVNPKPDQSALTDIGLNAAQFVNGFGIEPKVAFLSFSTNFSAKTPETEMVHNATVDFNQKYNGVKAIGEVQLDAALDLNVRKAKYPIESYNQPANTLIFPNLEAGNIGYKLTQRLADYGAIGPIIVGTKKPVNDLSRGAKVNDVVNTVLITMIQSQGAKNE</sequence>
<organism evidence="6 7">
    <name type="scientific">Mycoplasmopsis phocirhinis</name>
    <dbReference type="NCBI Taxonomy" id="142650"/>
    <lineage>
        <taxon>Bacteria</taxon>
        <taxon>Bacillati</taxon>
        <taxon>Mycoplasmatota</taxon>
        <taxon>Mycoplasmoidales</taxon>
        <taxon>Metamycoplasmataceae</taxon>
        <taxon>Mycoplasmopsis</taxon>
    </lineage>
</organism>
<evidence type="ECO:0000256" key="4">
    <source>
        <dbReference type="ARBA" id="ARBA00023315"/>
    </source>
</evidence>
<name>A0A4P6MPA9_9BACT</name>
<dbReference type="GO" id="GO:0008959">
    <property type="term" value="F:phosphate acetyltransferase activity"/>
    <property type="evidence" value="ECO:0007669"/>
    <property type="project" value="UniProtKB-EC"/>
</dbReference>
<dbReference type="Gene3D" id="3.40.50.10950">
    <property type="match status" value="1"/>
</dbReference>
<comment type="similarity">
    <text evidence="2">Belongs to the phosphate acetyltransferase and butyryltransferase family.</text>
</comment>
<dbReference type="InterPro" id="IPR042112">
    <property type="entry name" value="P_AcTrfase_dom2"/>
</dbReference>
<feature type="domain" description="Phosphate acetyl/butaryl transferase" evidence="5">
    <location>
        <begin position="8"/>
        <end position="320"/>
    </location>
</feature>
<dbReference type="Pfam" id="PF01515">
    <property type="entry name" value="PTA_PTB"/>
    <property type="match status" value="1"/>
</dbReference>
<dbReference type="InterPro" id="IPR050500">
    <property type="entry name" value="Phos_Acetyltrans/Butyryltrans"/>
</dbReference>
<evidence type="ECO:0000313" key="6">
    <source>
        <dbReference type="EMBL" id="QBF34556.1"/>
    </source>
</evidence>
<dbReference type="PIRSF" id="PIRSF000428">
    <property type="entry name" value="P_Ac_trans"/>
    <property type="match status" value="1"/>
</dbReference>
<evidence type="ECO:0000313" key="7">
    <source>
        <dbReference type="Proteomes" id="UP000289326"/>
    </source>
</evidence>
<dbReference type="AlphaFoldDB" id="A0A4P6MPA9"/>
<dbReference type="RefSeq" id="WP_130429333.1">
    <property type="nucleotide sequence ID" value="NZ_CP034841.1"/>
</dbReference>
<dbReference type="PANTHER" id="PTHR43356">
    <property type="entry name" value="PHOSPHATE ACETYLTRANSFERASE"/>
    <property type="match status" value="1"/>
</dbReference>
<proteinExistence type="inferred from homology"/>
<dbReference type="Gene3D" id="3.40.50.10750">
    <property type="entry name" value="Isocitrate/Isopropylmalate dehydrogenase-like"/>
    <property type="match status" value="1"/>
</dbReference>
<accession>A0A4P6MPA9</accession>
<evidence type="ECO:0000256" key="3">
    <source>
        <dbReference type="ARBA" id="ARBA00022679"/>
    </source>
</evidence>
<dbReference type="SUPFAM" id="SSF53659">
    <property type="entry name" value="Isocitrate/Isopropylmalate dehydrogenase-like"/>
    <property type="match status" value="1"/>
</dbReference>
<keyword evidence="4" id="KW-0012">Acyltransferase</keyword>
<protein>
    <submittedName>
        <fullName evidence="6">Phosphotransacetylase</fullName>
    </submittedName>
</protein>
<dbReference type="InterPro" id="IPR002505">
    <property type="entry name" value="PTA_PTB"/>
</dbReference>
<keyword evidence="7" id="KW-1185">Reference proteome</keyword>
<evidence type="ECO:0000259" key="5">
    <source>
        <dbReference type="Pfam" id="PF01515"/>
    </source>
</evidence>